<accession>A0A8J3QHA9</accession>
<sequence length="360" mass="39818">MVTYRRLQGIDPGEFRAVARQWATGAQTAQAAQQELTRVTVHLPDNWQGVAGDAAAQHFIQLREELTEAGAKAAHVAAVLDHLADEVAAAKTKLADAVQIARSRSLDVSDAGVVSAPNADNQVEVSPAQARINHAVSEASMADHRAAKSLSDPQPLRSIFLESDTDLGKFSHGNFDYNYDPNEPSVTIVVRVKYDFEEGISEEEKLKFKAMTEAAVRDGWNERAELVPADGTGPSIPVRVVVQENNDSYHKVIDVEQHRSRPWVGMDLNTGIDDGEGNRHTKATMVHEFGHVLGNYDEYDGGFFENRAWWHDNDHHDEENYSLMGGGSQLHPRYFDHIANQTSTVAGERYEPRIVAQPSM</sequence>
<dbReference type="SUPFAM" id="SSF140459">
    <property type="entry name" value="PE/PPE dimer-like"/>
    <property type="match status" value="1"/>
</dbReference>
<evidence type="ECO:0000313" key="2">
    <source>
        <dbReference type="Proteomes" id="UP000612899"/>
    </source>
</evidence>
<proteinExistence type="predicted"/>
<reference evidence="1" key="1">
    <citation type="submission" date="2021-01" db="EMBL/GenBank/DDBJ databases">
        <title>Whole genome shotgun sequence of Rhizocola hellebori NBRC 109834.</title>
        <authorList>
            <person name="Komaki H."/>
            <person name="Tamura T."/>
        </authorList>
    </citation>
    <scope>NUCLEOTIDE SEQUENCE</scope>
    <source>
        <strain evidence="1">NBRC 109834</strain>
    </source>
</reference>
<dbReference type="RefSeq" id="WP_203913165.1">
    <property type="nucleotide sequence ID" value="NZ_BONY01000068.1"/>
</dbReference>
<gene>
    <name evidence="1" type="ORF">Rhe02_74950</name>
</gene>
<dbReference type="Proteomes" id="UP000612899">
    <property type="component" value="Unassembled WGS sequence"/>
</dbReference>
<organism evidence="1 2">
    <name type="scientific">Rhizocola hellebori</name>
    <dbReference type="NCBI Taxonomy" id="1392758"/>
    <lineage>
        <taxon>Bacteria</taxon>
        <taxon>Bacillati</taxon>
        <taxon>Actinomycetota</taxon>
        <taxon>Actinomycetes</taxon>
        <taxon>Micromonosporales</taxon>
        <taxon>Micromonosporaceae</taxon>
        <taxon>Rhizocola</taxon>
    </lineage>
</organism>
<evidence type="ECO:0000313" key="1">
    <source>
        <dbReference type="EMBL" id="GIH09428.1"/>
    </source>
</evidence>
<dbReference type="Pfam" id="PF06013">
    <property type="entry name" value="WXG100"/>
    <property type="match status" value="1"/>
</dbReference>
<dbReference type="InterPro" id="IPR038332">
    <property type="entry name" value="PPE_sf"/>
</dbReference>
<keyword evidence="2" id="KW-1185">Reference proteome</keyword>
<dbReference type="AlphaFoldDB" id="A0A8J3QHA9"/>
<protein>
    <submittedName>
        <fullName evidence="1">Uncharacterized protein</fullName>
    </submittedName>
</protein>
<dbReference type="InterPro" id="IPR010310">
    <property type="entry name" value="T7SS_ESAT-6-like"/>
</dbReference>
<dbReference type="Gene3D" id="1.20.1260.20">
    <property type="entry name" value="PPE superfamily"/>
    <property type="match status" value="1"/>
</dbReference>
<comment type="caution">
    <text evidence="1">The sequence shown here is derived from an EMBL/GenBank/DDBJ whole genome shotgun (WGS) entry which is preliminary data.</text>
</comment>
<name>A0A8J3QHA9_9ACTN</name>
<dbReference type="EMBL" id="BONY01000068">
    <property type="protein sequence ID" value="GIH09428.1"/>
    <property type="molecule type" value="Genomic_DNA"/>
</dbReference>
<dbReference type="SUPFAM" id="SSF55486">
    <property type="entry name" value="Metalloproteases ('zincins'), catalytic domain"/>
    <property type="match status" value="1"/>
</dbReference>